<name>A0AAD7N4T5_9AGAR</name>
<organism evidence="1 2">
    <name type="scientific">Mycena maculata</name>
    <dbReference type="NCBI Taxonomy" id="230809"/>
    <lineage>
        <taxon>Eukaryota</taxon>
        <taxon>Fungi</taxon>
        <taxon>Dikarya</taxon>
        <taxon>Basidiomycota</taxon>
        <taxon>Agaricomycotina</taxon>
        <taxon>Agaricomycetes</taxon>
        <taxon>Agaricomycetidae</taxon>
        <taxon>Agaricales</taxon>
        <taxon>Marasmiineae</taxon>
        <taxon>Mycenaceae</taxon>
        <taxon>Mycena</taxon>
    </lineage>
</organism>
<dbReference type="AlphaFoldDB" id="A0AAD7N4T5"/>
<protein>
    <submittedName>
        <fullName evidence="1">Uncharacterized protein</fullName>
    </submittedName>
</protein>
<keyword evidence="2" id="KW-1185">Reference proteome</keyword>
<evidence type="ECO:0000313" key="2">
    <source>
        <dbReference type="Proteomes" id="UP001215280"/>
    </source>
</evidence>
<dbReference type="Proteomes" id="UP001215280">
    <property type="component" value="Unassembled WGS sequence"/>
</dbReference>
<sequence length="239" mass="26833">MYRLCNRVGIFGAISTLVESVPIDFVSSVELDISGIPELPPFTSILPGPRIRTNLTLVATDFDVLVRTRWLKFVKVAYGVRTMLAWDRCALQSAKQWHLKGNMAEVMPATALKYKQLHFKQGELVLMATVLNTVQRRGKVNVNVMDLEEGDDNPDKTSTVLTRKSPDKRLGWAEFGIKPILVGPNMRQCDSVTCVTAPIFCNTGPVFHPIISGEWSPVFNLTTGAMLKRMVWTVWLNQR</sequence>
<evidence type="ECO:0000313" key="1">
    <source>
        <dbReference type="EMBL" id="KAJ7745545.1"/>
    </source>
</evidence>
<accession>A0AAD7N4T5</accession>
<proteinExistence type="predicted"/>
<comment type="caution">
    <text evidence="1">The sequence shown here is derived from an EMBL/GenBank/DDBJ whole genome shotgun (WGS) entry which is preliminary data.</text>
</comment>
<reference evidence="1" key="1">
    <citation type="submission" date="2023-03" db="EMBL/GenBank/DDBJ databases">
        <title>Massive genome expansion in bonnet fungi (Mycena s.s.) driven by repeated elements and novel gene families across ecological guilds.</title>
        <authorList>
            <consortium name="Lawrence Berkeley National Laboratory"/>
            <person name="Harder C.B."/>
            <person name="Miyauchi S."/>
            <person name="Viragh M."/>
            <person name="Kuo A."/>
            <person name="Thoen E."/>
            <person name="Andreopoulos B."/>
            <person name="Lu D."/>
            <person name="Skrede I."/>
            <person name="Drula E."/>
            <person name="Henrissat B."/>
            <person name="Morin E."/>
            <person name="Kohler A."/>
            <person name="Barry K."/>
            <person name="LaButti K."/>
            <person name="Morin E."/>
            <person name="Salamov A."/>
            <person name="Lipzen A."/>
            <person name="Mereny Z."/>
            <person name="Hegedus B."/>
            <person name="Baldrian P."/>
            <person name="Stursova M."/>
            <person name="Weitz H."/>
            <person name="Taylor A."/>
            <person name="Grigoriev I.V."/>
            <person name="Nagy L.G."/>
            <person name="Martin F."/>
            <person name="Kauserud H."/>
        </authorList>
    </citation>
    <scope>NUCLEOTIDE SEQUENCE</scope>
    <source>
        <strain evidence="1">CBHHK188m</strain>
    </source>
</reference>
<dbReference type="EMBL" id="JARJLG010000102">
    <property type="protein sequence ID" value="KAJ7745545.1"/>
    <property type="molecule type" value="Genomic_DNA"/>
</dbReference>
<gene>
    <name evidence="1" type="ORF">DFH07DRAFT_776655</name>
</gene>